<evidence type="ECO:0000313" key="2">
    <source>
        <dbReference type="Proteomes" id="UP001055811"/>
    </source>
</evidence>
<comment type="caution">
    <text evidence="1">The sequence shown here is derived from an EMBL/GenBank/DDBJ whole genome shotgun (WGS) entry which is preliminary data.</text>
</comment>
<sequence>MRKSGVHFWFGVLMWWQTLLLKNRRGVAEGAEAVLRLGFTDKEEGGRKGWQQWRRRETYIAAAHSRWRTGGEDDIEKVACDKEKERGREEKATTNTCKLEP</sequence>
<accession>A0ACB9EZE7</accession>
<name>A0ACB9EZE7_CICIN</name>
<proteinExistence type="predicted"/>
<dbReference type="EMBL" id="CM042011">
    <property type="protein sequence ID" value="KAI3764239.1"/>
    <property type="molecule type" value="Genomic_DNA"/>
</dbReference>
<reference evidence="2" key="1">
    <citation type="journal article" date="2022" name="Mol. Ecol. Resour.">
        <title>The genomes of chicory, endive, great burdock and yacon provide insights into Asteraceae palaeo-polyploidization history and plant inulin production.</title>
        <authorList>
            <person name="Fan W."/>
            <person name="Wang S."/>
            <person name="Wang H."/>
            <person name="Wang A."/>
            <person name="Jiang F."/>
            <person name="Liu H."/>
            <person name="Zhao H."/>
            <person name="Xu D."/>
            <person name="Zhang Y."/>
        </authorList>
    </citation>
    <scope>NUCLEOTIDE SEQUENCE [LARGE SCALE GENOMIC DNA]</scope>
    <source>
        <strain evidence="2">cv. Punajuju</strain>
    </source>
</reference>
<organism evidence="1 2">
    <name type="scientific">Cichorium intybus</name>
    <name type="common">Chicory</name>
    <dbReference type="NCBI Taxonomy" id="13427"/>
    <lineage>
        <taxon>Eukaryota</taxon>
        <taxon>Viridiplantae</taxon>
        <taxon>Streptophyta</taxon>
        <taxon>Embryophyta</taxon>
        <taxon>Tracheophyta</taxon>
        <taxon>Spermatophyta</taxon>
        <taxon>Magnoliopsida</taxon>
        <taxon>eudicotyledons</taxon>
        <taxon>Gunneridae</taxon>
        <taxon>Pentapetalae</taxon>
        <taxon>asterids</taxon>
        <taxon>campanulids</taxon>
        <taxon>Asterales</taxon>
        <taxon>Asteraceae</taxon>
        <taxon>Cichorioideae</taxon>
        <taxon>Cichorieae</taxon>
        <taxon>Cichoriinae</taxon>
        <taxon>Cichorium</taxon>
    </lineage>
</organism>
<reference evidence="1 2" key="2">
    <citation type="journal article" date="2022" name="Mol. Ecol. Resour.">
        <title>The genomes of chicory, endive, great burdock and yacon provide insights into Asteraceae paleo-polyploidization history and plant inulin production.</title>
        <authorList>
            <person name="Fan W."/>
            <person name="Wang S."/>
            <person name="Wang H."/>
            <person name="Wang A."/>
            <person name="Jiang F."/>
            <person name="Liu H."/>
            <person name="Zhao H."/>
            <person name="Xu D."/>
            <person name="Zhang Y."/>
        </authorList>
    </citation>
    <scope>NUCLEOTIDE SEQUENCE [LARGE SCALE GENOMIC DNA]</scope>
    <source>
        <strain evidence="2">cv. Punajuju</strain>
        <tissue evidence="1">Leaves</tissue>
    </source>
</reference>
<protein>
    <submittedName>
        <fullName evidence="1">Uncharacterized protein</fullName>
    </submittedName>
</protein>
<dbReference type="Proteomes" id="UP001055811">
    <property type="component" value="Linkage Group LG03"/>
</dbReference>
<evidence type="ECO:0000313" key="1">
    <source>
        <dbReference type="EMBL" id="KAI3764239.1"/>
    </source>
</evidence>
<keyword evidence="2" id="KW-1185">Reference proteome</keyword>
<gene>
    <name evidence="1" type="ORF">L2E82_14244</name>
</gene>